<keyword evidence="2" id="KW-0547">Nucleotide-binding</keyword>
<dbReference type="Gene3D" id="3.40.50.300">
    <property type="entry name" value="P-loop containing nucleotide triphosphate hydrolases"/>
    <property type="match status" value="1"/>
</dbReference>
<dbReference type="Proteomes" id="UP001596142">
    <property type="component" value="Unassembled WGS sequence"/>
</dbReference>
<dbReference type="PANTHER" id="PTHR30258">
    <property type="entry name" value="TYPE II SECRETION SYSTEM PROTEIN GSPE-RELATED"/>
    <property type="match status" value="1"/>
</dbReference>
<dbReference type="SMART" id="SM00382">
    <property type="entry name" value="AAA"/>
    <property type="match status" value="1"/>
</dbReference>
<dbReference type="PROSITE" id="PS00662">
    <property type="entry name" value="T2SP_E"/>
    <property type="match status" value="1"/>
</dbReference>
<evidence type="ECO:0000256" key="2">
    <source>
        <dbReference type="ARBA" id="ARBA00022741"/>
    </source>
</evidence>
<dbReference type="EMBL" id="JBHSOZ010000005">
    <property type="protein sequence ID" value="MFC5713358.1"/>
    <property type="molecule type" value="Genomic_DNA"/>
</dbReference>
<proteinExistence type="inferred from homology"/>
<evidence type="ECO:0000313" key="6">
    <source>
        <dbReference type="Proteomes" id="UP001596142"/>
    </source>
</evidence>
<dbReference type="Gene3D" id="3.30.450.90">
    <property type="match status" value="1"/>
</dbReference>
<dbReference type="InterPro" id="IPR047667">
    <property type="entry name" value="ATPase_ComGA"/>
</dbReference>
<keyword evidence="3" id="KW-0067">ATP-binding</keyword>
<feature type="domain" description="Bacterial type II secretion system protein E" evidence="4">
    <location>
        <begin position="216"/>
        <end position="230"/>
    </location>
</feature>
<comment type="caution">
    <text evidence="5">The sequence shown here is derived from an EMBL/GenBank/DDBJ whole genome shotgun (WGS) entry which is preliminary data.</text>
</comment>
<dbReference type="NCBIfam" id="NF041000">
    <property type="entry name" value="ATPase_ComGA"/>
    <property type="match status" value="1"/>
</dbReference>
<gene>
    <name evidence="5" type="primary">comGA</name>
    <name evidence="5" type="ORF">ACFPU1_11220</name>
</gene>
<dbReference type="InterPro" id="IPR027417">
    <property type="entry name" value="P-loop_NTPase"/>
</dbReference>
<evidence type="ECO:0000313" key="5">
    <source>
        <dbReference type="EMBL" id="MFC5713358.1"/>
    </source>
</evidence>
<evidence type="ECO:0000259" key="4">
    <source>
        <dbReference type="PROSITE" id="PS00662"/>
    </source>
</evidence>
<reference evidence="6" key="1">
    <citation type="journal article" date="2019" name="Int. J. Syst. Evol. Microbiol.">
        <title>The Global Catalogue of Microorganisms (GCM) 10K type strain sequencing project: providing services to taxonomists for standard genome sequencing and annotation.</title>
        <authorList>
            <consortium name="The Broad Institute Genomics Platform"/>
            <consortium name="The Broad Institute Genome Sequencing Center for Infectious Disease"/>
            <person name="Wu L."/>
            <person name="Ma J."/>
        </authorList>
    </citation>
    <scope>NUCLEOTIDE SEQUENCE [LARGE SCALE GENOMIC DNA]</scope>
    <source>
        <strain evidence="6">CECT 7184</strain>
    </source>
</reference>
<dbReference type="PANTHER" id="PTHR30258:SF2">
    <property type="entry name" value="COMG OPERON PROTEIN 1"/>
    <property type="match status" value="1"/>
</dbReference>
<comment type="similarity">
    <text evidence="1">Belongs to the GSP E family.</text>
</comment>
<evidence type="ECO:0000256" key="3">
    <source>
        <dbReference type="ARBA" id="ARBA00022840"/>
    </source>
</evidence>
<protein>
    <submittedName>
        <fullName evidence="5">Competence type IV pilus ATPase ComGA</fullName>
    </submittedName>
</protein>
<evidence type="ECO:0000256" key="1">
    <source>
        <dbReference type="ARBA" id="ARBA00006611"/>
    </source>
</evidence>
<dbReference type="CDD" id="cd01129">
    <property type="entry name" value="PulE-GspE-like"/>
    <property type="match status" value="1"/>
</dbReference>
<keyword evidence="6" id="KW-1185">Reference proteome</keyword>
<dbReference type="Pfam" id="PF00437">
    <property type="entry name" value="T2SSE"/>
    <property type="match status" value="1"/>
</dbReference>
<organism evidence="5 6">
    <name type="scientific">Thalassorhabdus alkalitolerans</name>
    <dbReference type="NCBI Taxonomy" id="2282697"/>
    <lineage>
        <taxon>Bacteria</taxon>
        <taxon>Bacillati</taxon>
        <taxon>Bacillota</taxon>
        <taxon>Bacilli</taxon>
        <taxon>Bacillales</taxon>
        <taxon>Bacillaceae</taxon>
        <taxon>Thalassorhabdus</taxon>
    </lineage>
</organism>
<dbReference type="InterPro" id="IPR001482">
    <property type="entry name" value="T2SS/T4SS_dom"/>
</dbReference>
<accession>A0ABW0YLN4</accession>
<sequence>MNILITYERLCYMPSLEQDSIALLTDAVNRKASDIHFHPRENGTAVLFRIQGDLHFRTHISRRRAERLIAHFKFISGMDIGEQRRPQNGALFYSQLSPPHHLRFSTLPTPYKESLVIRLLPQDNSLSLSELSLFPQPITLLKKLIHHPYGLLIFTGPTGSGKTTTLYSLLHELYEKKQPTILTIEDPIEKRTDKFLQIGVNPKSGITYAEGLRSSLRHDPDIIMIGEIRDEETAAAAIRAALTGHLVVSTLHSRDKVGALFRLQDLGINKLDLKETLLGVVSQRLVRKQCTFCQGNCSIYCPQYIRGGRTALFDILANEELEGALEMLPKINNKHIRNKLPGYLLKGIALGYLPMNSWKDGGDQGIETEEMERKR</sequence>
<name>A0ABW0YLN4_9BACI</name>
<dbReference type="SUPFAM" id="SSF52540">
    <property type="entry name" value="P-loop containing nucleoside triphosphate hydrolases"/>
    <property type="match status" value="1"/>
</dbReference>
<dbReference type="InterPro" id="IPR003593">
    <property type="entry name" value="AAA+_ATPase"/>
</dbReference>